<proteinExistence type="predicted"/>
<dbReference type="Proteomes" id="UP000492821">
    <property type="component" value="Unassembled WGS sequence"/>
</dbReference>
<protein>
    <submittedName>
        <fullName evidence="3">Transposase</fullName>
    </submittedName>
</protein>
<keyword evidence="2" id="KW-1185">Reference proteome</keyword>
<sequence length="81" mass="9229">MDAIEHASPVRDVLPEKAKRPGKGRATAHATRRRSDSEHACRDRLARQARESRPTWMTKLDETPVDDFVLSPDTFFIQSVL</sequence>
<organism evidence="2 3">
    <name type="scientific">Panagrellus redivivus</name>
    <name type="common">Microworm</name>
    <dbReference type="NCBI Taxonomy" id="6233"/>
    <lineage>
        <taxon>Eukaryota</taxon>
        <taxon>Metazoa</taxon>
        <taxon>Ecdysozoa</taxon>
        <taxon>Nematoda</taxon>
        <taxon>Chromadorea</taxon>
        <taxon>Rhabditida</taxon>
        <taxon>Tylenchina</taxon>
        <taxon>Panagrolaimomorpha</taxon>
        <taxon>Panagrolaimoidea</taxon>
        <taxon>Panagrolaimidae</taxon>
        <taxon>Panagrellus</taxon>
    </lineage>
</organism>
<dbReference type="AlphaFoldDB" id="A0A7E4ZTU2"/>
<feature type="compositionally biased region" description="Basic and acidic residues" evidence="1">
    <location>
        <begin position="1"/>
        <end position="19"/>
    </location>
</feature>
<accession>A0A7E4ZTU2</accession>
<evidence type="ECO:0000313" key="3">
    <source>
        <dbReference type="WBParaSite" id="Pan_g16927.t1"/>
    </source>
</evidence>
<name>A0A7E4ZTU2_PANRE</name>
<reference evidence="2" key="1">
    <citation type="journal article" date="2013" name="Genetics">
        <title>The draft genome and transcriptome of Panagrellus redivivus are shaped by the harsh demands of a free-living lifestyle.</title>
        <authorList>
            <person name="Srinivasan J."/>
            <person name="Dillman A.R."/>
            <person name="Macchietto M.G."/>
            <person name="Heikkinen L."/>
            <person name="Lakso M."/>
            <person name="Fracchia K.M."/>
            <person name="Antoshechkin I."/>
            <person name="Mortazavi A."/>
            <person name="Wong G."/>
            <person name="Sternberg P.W."/>
        </authorList>
    </citation>
    <scope>NUCLEOTIDE SEQUENCE [LARGE SCALE GENOMIC DNA]</scope>
    <source>
        <strain evidence="2">MT8872</strain>
    </source>
</reference>
<feature type="compositionally biased region" description="Basic and acidic residues" evidence="1">
    <location>
        <begin position="33"/>
        <end position="52"/>
    </location>
</feature>
<dbReference type="WBParaSite" id="Pan_g16927.t1">
    <property type="protein sequence ID" value="Pan_g16927.t1"/>
    <property type="gene ID" value="Pan_g16927"/>
</dbReference>
<evidence type="ECO:0000256" key="1">
    <source>
        <dbReference type="SAM" id="MobiDB-lite"/>
    </source>
</evidence>
<evidence type="ECO:0000313" key="2">
    <source>
        <dbReference type="Proteomes" id="UP000492821"/>
    </source>
</evidence>
<feature type="region of interest" description="Disordered" evidence="1">
    <location>
        <begin position="1"/>
        <end position="52"/>
    </location>
</feature>
<reference evidence="3" key="2">
    <citation type="submission" date="2020-10" db="UniProtKB">
        <authorList>
            <consortium name="WormBaseParasite"/>
        </authorList>
    </citation>
    <scope>IDENTIFICATION</scope>
</reference>